<dbReference type="GeneID" id="10982918"/>
<dbReference type="KEGG" id="mmak:MMKA1_15660"/>
<accession>A0A2Z5PGP6</accession>
<dbReference type="Gene3D" id="3.60.15.10">
    <property type="entry name" value="Ribonuclease Z/Hydroxyacylglutathione hydrolase-like"/>
    <property type="match status" value="1"/>
</dbReference>
<dbReference type="PANTHER" id="PTHR42663">
    <property type="entry name" value="HYDROLASE C777.06C-RELATED-RELATED"/>
    <property type="match status" value="1"/>
</dbReference>
<protein>
    <recommendedName>
        <fullName evidence="1">Metallo-beta-lactamase domain-containing protein</fullName>
    </recommendedName>
</protein>
<sequence>MLDIVFLGGGGGRWESITQVKGTGGFRIHSESMNMHVDPGTGALVRMNQLEINPWKTDAIFATHCHPDHYTDAECLVESMTKGMTKKQGILIGNNSVLNGNSRFEKGISTYHQSRVGERHVLGPCDELNIKNWNITATKTKHNDPETIGFKMETGDGVIGYTSDSEYIDSLIEDFDSVDFLIANVIRVKGQKVPGHMCSNDIIEVVTSMNKKPKMLTMYHMGMKMTDPDSEARYISKNIDIPVIPAKIGLKVTMENKNCKFDYIKY</sequence>
<dbReference type="InterPro" id="IPR036866">
    <property type="entry name" value="RibonucZ/Hydroxyglut_hydro"/>
</dbReference>
<feature type="domain" description="Metallo-beta-lactamase" evidence="1">
    <location>
        <begin position="34"/>
        <end position="217"/>
    </location>
</feature>
<evidence type="ECO:0000259" key="1">
    <source>
        <dbReference type="Pfam" id="PF12706"/>
    </source>
</evidence>
<dbReference type="RefSeq" id="WP_013999713.1">
    <property type="nucleotide sequence ID" value="NZ_AP011526.1"/>
</dbReference>
<evidence type="ECO:0000313" key="3">
    <source>
        <dbReference type="Proteomes" id="UP000264208"/>
    </source>
</evidence>
<proteinExistence type="predicted"/>
<dbReference type="PANTHER" id="PTHR42663:SF6">
    <property type="entry name" value="HYDROLASE C777.06C-RELATED"/>
    <property type="match status" value="1"/>
</dbReference>
<dbReference type="AlphaFoldDB" id="A0A2Z5PGP6"/>
<organism evidence="2 3">
    <name type="scientific">Methanococcus maripaludis KA1</name>
    <dbReference type="NCBI Taxonomy" id="637914"/>
    <lineage>
        <taxon>Archaea</taxon>
        <taxon>Methanobacteriati</taxon>
        <taxon>Methanobacteriota</taxon>
        <taxon>Methanomada group</taxon>
        <taxon>Methanococci</taxon>
        <taxon>Methanococcales</taxon>
        <taxon>Methanococcaceae</taxon>
        <taxon>Methanococcus</taxon>
    </lineage>
</organism>
<dbReference type="GeneID" id="41279975"/>
<dbReference type="Pfam" id="PF12706">
    <property type="entry name" value="Lactamase_B_2"/>
    <property type="match status" value="1"/>
</dbReference>
<gene>
    <name evidence="2" type="ORF">MMKA1_15660</name>
</gene>
<dbReference type="SUPFAM" id="SSF56281">
    <property type="entry name" value="Metallo-hydrolase/oxidoreductase"/>
    <property type="match status" value="1"/>
</dbReference>
<dbReference type="InterPro" id="IPR001279">
    <property type="entry name" value="Metallo-B-lactamas"/>
</dbReference>
<reference evidence="2 3" key="1">
    <citation type="submission" date="2009-06" db="EMBL/GenBank/DDBJ databases">
        <title>Molecular Evidence for Microbiologically Influenced Corrosion from genome of Methanogen.</title>
        <authorList>
            <person name="Ito N."/>
            <person name="Tsurumaru H."/>
            <person name="Shimizu A."/>
            <person name="Harada T."/>
            <person name="Hosoyama A."/>
            <person name="Horikawa H."/>
            <person name="Wakai S."/>
            <person name="Sasaki K."/>
            <person name="Nishijima K."/>
            <person name="Ataku H."/>
            <person name="Yamazaki J."/>
            <person name="Mise M."/>
            <person name="Yamazaki S."/>
            <person name="Tanikawa S."/>
            <person name="Harayama S."/>
            <person name="Fujita N."/>
        </authorList>
    </citation>
    <scope>NUCLEOTIDE SEQUENCE [LARGE SCALE GENOMIC DNA]</scope>
    <source>
        <strain evidence="3">KA1 ( NBRC 102054)</strain>
    </source>
</reference>
<dbReference type="EMBL" id="AP011526">
    <property type="protein sequence ID" value="BAP61683.1"/>
    <property type="molecule type" value="Genomic_DNA"/>
</dbReference>
<dbReference type="Proteomes" id="UP000264208">
    <property type="component" value="Chromosome"/>
</dbReference>
<evidence type="ECO:0000313" key="2">
    <source>
        <dbReference type="EMBL" id="BAP61683.1"/>
    </source>
</evidence>
<name>A0A2Z5PGP6_METMI</name>
<dbReference type="CDD" id="cd07741">
    <property type="entry name" value="metallo-hydrolase-like_MBL-fold"/>
    <property type="match status" value="1"/>
</dbReference>